<name>W7XFD2_TETTS</name>
<sequence length="103" mass="12681">TQAQYTFITNFIVTFQKLKKKQKINQLILRKNERKYEIVRNQQQKQKVKINKQINHFNQERKTKKQIQQQYKTAFLLQLIFLNKQKITIQTNKLFLQKIKCQI</sequence>
<dbReference type="KEGG" id="tet:TTHERM_000359159"/>
<dbReference type="Proteomes" id="UP000009168">
    <property type="component" value="Unassembled WGS sequence"/>
</dbReference>
<feature type="non-terminal residue" evidence="1">
    <location>
        <position position="1"/>
    </location>
</feature>
<gene>
    <name evidence="1" type="ORF">TTHERM_000359159</name>
</gene>
<accession>W7XFD2</accession>
<dbReference type="EMBL" id="GG662855">
    <property type="protein sequence ID" value="EWS76532.1"/>
    <property type="molecule type" value="Genomic_DNA"/>
</dbReference>
<evidence type="ECO:0000313" key="2">
    <source>
        <dbReference type="Proteomes" id="UP000009168"/>
    </source>
</evidence>
<protein>
    <submittedName>
        <fullName evidence="1">Uncharacterized protein</fullName>
    </submittedName>
</protein>
<dbReference type="GeneID" id="24438600"/>
<keyword evidence="2" id="KW-1185">Reference proteome</keyword>
<dbReference type="AlphaFoldDB" id="W7XFD2"/>
<proteinExistence type="predicted"/>
<reference evidence="2" key="1">
    <citation type="journal article" date="2006" name="PLoS Biol.">
        <title>Macronuclear genome sequence of the ciliate Tetrahymena thermophila, a model eukaryote.</title>
        <authorList>
            <person name="Eisen J.A."/>
            <person name="Coyne R.S."/>
            <person name="Wu M."/>
            <person name="Wu D."/>
            <person name="Thiagarajan M."/>
            <person name="Wortman J.R."/>
            <person name="Badger J.H."/>
            <person name="Ren Q."/>
            <person name="Amedeo P."/>
            <person name="Jones K.M."/>
            <person name="Tallon L.J."/>
            <person name="Delcher A.L."/>
            <person name="Salzberg S.L."/>
            <person name="Silva J.C."/>
            <person name="Haas B.J."/>
            <person name="Majoros W.H."/>
            <person name="Farzad M."/>
            <person name="Carlton J.M."/>
            <person name="Smith R.K. Jr."/>
            <person name="Garg J."/>
            <person name="Pearlman R.E."/>
            <person name="Karrer K.M."/>
            <person name="Sun L."/>
            <person name="Manning G."/>
            <person name="Elde N.C."/>
            <person name="Turkewitz A.P."/>
            <person name="Asai D.J."/>
            <person name="Wilkes D.E."/>
            <person name="Wang Y."/>
            <person name="Cai H."/>
            <person name="Collins K."/>
            <person name="Stewart B.A."/>
            <person name="Lee S.R."/>
            <person name="Wilamowska K."/>
            <person name="Weinberg Z."/>
            <person name="Ruzzo W.L."/>
            <person name="Wloga D."/>
            <person name="Gaertig J."/>
            <person name="Frankel J."/>
            <person name="Tsao C.-C."/>
            <person name="Gorovsky M.A."/>
            <person name="Keeling P.J."/>
            <person name="Waller R.F."/>
            <person name="Patron N.J."/>
            <person name="Cherry J.M."/>
            <person name="Stover N.A."/>
            <person name="Krieger C.J."/>
            <person name="del Toro C."/>
            <person name="Ryder H.F."/>
            <person name="Williamson S.C."/>
            <person name="Barbeau R.A."/>
            <person name="Hamilton E.P."/>
            <person name="Orias E."/>
        </authorList>
    </citation>
    <scope>NUCLEOTIDE SEQUENCE [LARGE SCALE GENOMIC DNA]</scope>
    <source>
        <strain evidence="2">SB210</strain>
    </source>
</reference>
<evidence type="ECO:0000313" key="1">
    <source>
        <dbReference type="EMBL" id="EWS76532.1"/>
    </source>
</evidence>
<organism evidence="1 2">
    <name type="scientific">Tetrahymena thermophila (strain SB210)</name>
    <dbReference type="NCBI Taxonomy" id="312017"/>
    <lineage>
        <taxon>Eukaryota</taxon>
        <taxon>Sar</taxon>
        <taxon>Alveolata</taxon>
        <taxon>Ciliophora</taxon>
        <taxon>Intramacronucleata</taxon>
        <taxon>Oligohymenophorea</taxon>
        <taxon>Hymenostomatida</taxon>
        <taxon>Tetrahymenina</taxon>
        <taxon>Tetrahymenidae</taxon>
        <taxon>Tetrahymena</taxon>
    </lineage>
</organism>
<dbReference type="InParanoid" id="W7XFD2"/>
<dbReference type="RefSeq" id="XP_012650904.1">
    <property type="nucleotide sequence ID" value="XM_012795450.1"/>
</dbReference>